<dbReference type="EMBL" id="MU971453">
    <property type="protein sequence ID" value="KAK9234716.1"/>
    <property type="molecule type" value="Genomic_DNA"/>
</dbReference>
<comment type="caution">
    <text evidence="1">The sequence shown here is derived from an EMBL/GenBank/DDBJ whole genome shotgun (WGS) entry which is preliminary data.</text>
</comment>
<accession>A0ACC3SSW0</accession>
<protein>
    <submittedName>
        <fullName evidence="1">Uncharacterized protein</fullName>
    </submittedName>
</protein>
<sequence length="50" mass="6079">MEYLRTLVPHLVLSSSCLILQSIEIAYYYQQYDYFLIDIIAILNYLWLLF</sequence>
<evidence type="ECO:0000313" key="1">
    <source>
        <dbReference type="EMBL" id="KAK9234716.1"/>
    </source>
</evidence>
<dbReference type="Proteomes" id="UP001433508">
    <property type="component" value="Unassembled WGS sequence"/>
</dbReference>
<reference evidence="2" key="1">
    <citation type="journal article" date="2024" name="Front. Bioeng. Biotechnol.">
        <title>Genome-scale model development and genomic sequencing of the oleaginous clade Lipomyces.</title>
        <authorList>
            <person name="Czajka J.J."/>
            <person name="Han Y."/>
            <person name="Kim J."/>
            <person name="Mondo S.J."/>
            <person name="Hofstad B.A."/>
            <person name="Robles A."/>
            <person name="Haridas S."/>
            <person name="Riley R."/>
            <person name="LaButti K."/>
            <person name="Pangilinan J."/>
            <person name="Andreopoulos W."/>
            <person name="Lipzen A."/>
            <person name="Yan J."/>
            <person name="Wang M."/>
            <person name="Ng V."/>
            <person name="Grigoriev I.V."/>
            <person name="Spatafora J.W."/>
            <person name="Magnuson J.K."/>
            <person name="Baker S.E."/>
            <person name="Pomraning K.R."/>
        </authorList>
    </citation>
    <scope>NUCLEOTIDE SEQUENCE [LARGE SCALE GENOMIC DNA]</scope>
    <source>
        <strain evidence="2">CBS 7786</strain>
    </source>
</reference>
<organism evidence="1 2">
    <name type="scientific">Lipomyces kononenkoae</name>
    <name type="common">Yeast</name>
    <dbReference type="NCBI Taxonomy" id="34357"/>
    <lineage>
        <taxon>Eukaryota</taxon>
        <taxon>Fungi</taxon>
        <taxon>Dikarya</taxon>
        <taxon>Ascomycota</taxon>
        <taxon>Saccharomycotina</taxon>
        <taxon>Lipomycetes</taxon>
        <taxon>Lipomycetales</taxon>
        <taxon>Lipomycetaceae</taxon>
        <taxon>Lipomyces</taxon>
    </lineage>
</organism>
<gene>
    <name evidence="1" type="ORF">V1525DRAFT_349674</name>
</gene>
<proteinExistence type="predicted"/>
<keyword evidence="2" id="KW-1185">Reference proteome</keyword>
<name>A0ACC3SSW0_LIPKO</name>
<evidence type="ECO:0000313" key="2">
    <source>
        <dbReference type="Proteomes" id="UP001433508"/>
    </source>
</evidence>